<gene>
    <name evidence="1" type="ORF">CVLEPA_LOCUS11423</name>
</gene>
<keyword evidence="2" id="KW-1185">Reference proteome</keyword>
<dbReference type="EMBL" id="CAWYQH010000079">
    <property type="protein sequence ID" value="CAK8681196.1"/>
    <property type="molecule type" value="Genomic_DNA"/>
</dbReference>
<accession>A0ABP0FPB6</accession>
<comment type="caution">
    <text evidence="1">The sequence shown here is derived from an EMBL/GenBank/DDBJ whole genome shotgun (WGS) entry which is preliminary data.</text>
</comment>
<protein>
    <submittedName>
        <fullName evidence="1">Uncharacterized protein</fullName>
    </submittedName>
</protein>
<evidence type="ECO:0000313" key="2">
    <source>
        <dbReference type="Proteomes" id="UP001642483"/>
    </source>
</evidence>
<proteinExistence type="predicted"/>
<evidence type="ECO:0000313" key="1">
    <source>
        <dbReference type="EMBL" id="CAK8681196.1"/>
    </source>
</evidence>
<organism evidence="1 2">
    <name type="scientific">Clavelina lepadiformis</name>
    <name type="common">Light-bulb sea squirt</name>
    <name type="synonym">Ascidia lepadiformis</name>
    <dbReference type="NCBI Taxonomy" id="159417"/>
    <lineage>
        <taxon>Eukaryota</taxon>
        <taxon>Metazoa</taxon>
        <taxon>Chordata</taxon>
        <taxon>Tunicata</taxon>
        <taxon>Ascidiacea</taxon>
        <taxon>Aplousobranchia</taxon>
        <taxon>Clavelinidae</taxon>
        <taxon>Clavelina</taxon>
    </lineage>
</organism>
<sequence>MQVNSTNHGDRSDDISECVYVHGYLVGNRTKTKRCCNVTVKYFERRWSIGRQYLTNYLETLRGWKCPRFEEECKQRLFNYTEYTQNVYKYFCEYETFVDSCFDEVKEAFMRNNNHDQLQTQTVATGTNNTNDNSIYAQWNSIISRLQANSLSSSDLSKPCVQVALYEADEDHLGDYHEVIHVNLPSCEVVWCGYDGETLRERIISSWTCMSSRYKETFLFCFADL</sequence>
<dbReference type="Proteomes" id="UP001642483">
    <property type="component" value="Unassembled WGS sequence"/>
</dbReference>
<reference evidence="1 2" key="1">
    <citation type="submission" date="2024-02" db="EMBL/GenBank/DDBJ databases">
        <authorList>
            <person name="Daric V."/>
            <person name="Darras S."/>
        </authorList>
    </citation>
    <scope>NUCLEOTIDE SEQUENCE [LARGE SCALE GENOMIC DNA]</scope>
</reference>
<name>A0ABP0FPB6_CLALP</name>